<comment type="caution">
    <text evidence="11">The sequence shown here is derived from an EMBL/GenBank/DDBJ whole genome shotgun (WGS) entry which is preliminary data.</text>
</comment>
<evidence type="ECO:0000256" key="5">
    <source>
        <dbReference type="ARBA" id="ARBA00023128"/>
    </source>
</evidence>
<sequence length="376" mass="42925">MSFYSSVSELLRPVTQFKFSSLVNVSQVRNATKRVSGSRTNKNDSAGRRLGPKAYENTFVKPGQIIMRQRGTKIHPGENVGIGIDHTIYALEPGYVKFYYNPFHPYRKYVGISLKKDLDLPTPHFEPRTRRFGYVELTGLDATKEETRMSRKEFLATPKLKALQEEESAFAHKTIEYFKEQLSEYKDTVEDENMGAERLFKIYQLVTVGQPLEQAQIQATFDYLWDLKLAHNGADISTQREKYLNFVEKFDNTVSVDFSNLQDAKLFAYITPQARSAKKQEITNKLETSYSNKVLKASEKSEVMNLIKSPGIFSQKEQTDLTDTFLPKVLPLDVPGSIIEDVDTKKPPKGVVITRVYDAETKTLKVVGRPKEVYSN</sequence>
<dbReference type="Proteomes" id="UP000790833">
    <property type="component" value="Unassembled WGS sequence"/>
</dbReference>
<dbReference type="SUPFAM" id="SSF110324">
    <property type="entry name" value="Ribosomal L27 protein-like"/>
    <property type="match status" value="1"/>
</dbReference>
<dbReference type="NCBIfam" id="TIGR00062">
    <property type="entry name" value="L27"/>
    <property type="match status" value="1"/>
</dbReference>
<evidence type="ECO:0000256" key="2">
    <source>
        <dbReference type="ARBA" id="ARBA00010797"/>
    </source>
</evidence>
<evidence type="ECO:0000313" key="12">
    <source>
        <dbReference type="Proteomes" id="UP000790833"/>
    </source>
</evidence>
<evidence type="ECO:0000256" key="3">
    <source>
        <dbReference type="ARBA" id="ARBA00022946"/>
    </source>
</evidence>
<evidence type="ECO:0000259" key="10">
    <source>
        <dbReference type="Pfam" id="PF18471"/>
    </source>
</evidence>
<comment type="similarity">
    <text evidence="2">Belongs to the bacterial ribosomal protein bL27 family.</text>
</comment>
<dbReference type="EMBL" id="JAHMUF010000039">
    <property type="protein sequence ID" value="KAG7191269.1"/>
    <property type="molecule type" value="Genomic_DNA"/>
</dbReference>
<evidence type="ECO:0000256" key="8">
    <source>
        <dbReference type="ARBA" id="ARBA00035465"/>
    </source>
</evidence>
<dbReference type="OrthoDB" id="1867012at2759"/>
<dbReference type="GO" id="GO:0003735">
    <property type="term" value="F:structural constituent of ribosome"/>
    <property type="evidence" value="ECO:0007669"/>
    <property type="project" value="InterPro"/>
</dbReference>
<dbReference type="PROSITE" id="PS00831">
    <property type="entry name" value="RIBOSOMAL_L27"/>
    <property type="match status" value="1"/>
</dbReference>
<evidence type="ECO:0000256" key="7">
    <source>
        <dbReference type="ARBA" id="ARBA00035267"/>
    </source>
</evidence>
<dbReference type="PANTHER" id="PTHR15893">
    <property type="entry name" value="RIBOSOMAL PROTEIN L27"/>
    <property type="match status" value="1"/>
</dbReference>
<dbReference type="InterPro" id="IPR018261">
    <property type="entry name" value="Ribosomal_bL27_CS"/>
</dbReference>
<organism evidence="11 12">
    <name type="scientific">Scheffersomyces spartinae</name>
    <dbReference type="NCBI Taxonomy" id="45513"/>
    <lineage>
        <taxon>Eukaryota</taxon>
        <taxon>Fungi</taxon>
        <taxon>Dikarya</taxon>
        <taxon>Ascomycota</taxon>
        <taxon>Saccharomycotina</taxon>
        <taxon>Pichiomycetes</taxon>
        <taxon>Debaryomycetaceae</taxon>
        <taxon>Scheffersomyces</taxon>
    </lineage>
</organism>
<dbReference type="InterPro" id="IPR001684">
    <property type="entry name" value="Ribosomal_bL27"/>
</dbReference>
<dbReference type="GeneID" id="66117000"/>
<dbReference type="PRINTS" id="PR00063">
    <property type="entry name" value="RIBOSOMALL27"/>
</dbReference>
<dbReference type="InterPro" id="IPR041244">
    <property type="entry name" value="Ribosomal_bL27m_C"/>
</dbReference>
<dbReference type="Pfam" id="PF18471">
    <property type="entry name" value="Ribosomal_L27_C"/>
    <property type="match status" value="1"/>
</dbReference>
<keyword evidence="3" id="KW-0809">Transit peptide</keyword>
<reference evidence="11" key="1">
    <citation type="submission" date="2021-03" db="EMBL/GenBank/DDBJ databases">
        <authorList>
            <person name="Palmer J.M."/>
        </authorList>
    </citation>
    <scope>NUCLEOTIDE SEQUENCE</scope>
    <source>
        <strain evidence="11">ARV_011</strain>
    </source>
</reference>
<dbReference type="Gene3D" id="2.40.50.100">
    <property type="match status" value="1"/>
</dbReference>
<dbReference type="FunFam" id="2.40.50.100:FF:000042">
    <property type="entry name" value="50S ribosomal protein L27"/>
    <property type="match status" value="1"/>
</dbReference>
<dbReference type="GO" id="GO:0005762">
    <property type="term" value="C:mitochondrial large ribosomal subunit"/>
    <property type="evidence" value="ECO:0007669"/>
    <property type="project" value="TreeGrafter"/>
</dbReference>
<evidence type="ECO:0000256" key="4">
    <source>
        <dbReference type="ARBA" id="ARBA00022980"/>
    </source>
</evidence>
<dbReference type="AlphaFoldDB" id="A0A9P7V4R1"/>
<comment type="subcellular location">
    <subcellularLocation>
        <location evidence="1">Mitochondrion</location>
    </subcellularLocation>
</comment>
<keyword evidence="6" id="KW-0687">Ribonucleoprotein</keyword>
<keyword evidence="5" id="KW-0496">Mitochondrion</keyword>
<evidence type="ECO:0000256" key="6">
    <source>
        <dbReference type="ARBA" id="ARBA00023274"/>
    </source>
</evidence>
<keyword evidence="4 11" id="KW-0689">Ribosomal protein</keyword>
<dbReference type="PANTHER" id="PTHR15893:SF0">
    <property type="entry name" value="LARGE RIBOSOMAL SUBUNIT PROTEIN BL27M"/>
    <property type="match status" value="1"/>
</dbReference>
<feature type="region of interest" description="Disordered" evidence="9">
    <location>
        <begin position="32"/>
        <end position="52"/>
    </location>
</feature>
<evidence type="ECO:0000256" key="9">
    <source>
        <dbReference type="SAM" id="MobiDB-lite"/>
    </source>
</evidence>
<dbReference type="Pfam" id="PF01016">
    <property type="entry name" value="Ribosomal_L27"/>
    <property type="match status" value="1"/>
</dbReference>
<keyword evidence="12" id="KW-1185">Reference proteome</keyword>
<evidence type="ECO:0000256" key="1">
    <source>
        <dbReference type="ARBA" id="ARBA00004173"/>
    </source>
</evidence>
<dbReference type="RefSeq" id="XP_043046824.1">
    <property type="nucleotide sequence ID" value="XM_043194329.1"/>
</dbReference>
<protein>
    <recommendedName>
        <fullName evidence="7">Large ribosomal subunit protein bL27m</fullName>
    </recommendedName>
    <alternativeName>
        <fullName evidence="8">54S ribosomal protein L2, mitochondrial</fullName>
    </alternativeName>
</protein>
<name>A0A9P7V4R1_9ASCO</name>
<evidence type="ECO:0000313" key="11">
    <source>
        <dbReference type="EMBL" id="KAG7191269.1"/>
    </source>
</evidence>
<accession>A0A9P7V4R1</accession>
<dbReference type="GO" id="GO:0006412">
    <property type="term" value="P:translation"/>
    <property type="evidence" value="ECO:0007669"/>
    <property type="project" value="InterPro"/>
</dbReference>
<feature type="domain" description="Large ribosomal subunit protein bL27m C-terminal" evidence="10">
    <location>
        <begin position="142"/>
        <end position="374"/>
    </location>
</feature>
<proteinExistence type="inferred from homology"/>
<gene>
    <name evidence="11" type="primary">MRPL2_1</name>
    <name evidence="11" type="ORF">KQ657_003626</name>
</gene>